<dbReference type="HOGENOM" id="CLU_3129694_0_0_1"/>
<reference evidence="2 3" key="1">
    <citation type="journal article" date="2013" name="PLoS Genet.">
        <title>Comparative genome structure, secondary metabolite, and effector coding capacity across Cochliobolus pathogens.</title>
        <authorList>
            <person name="Condon B.J."/>
            <person name="Leng Y."/>
            <person name="Wu D."/>
            <person name="Bushley K.E."/>
            <person name="Ohm R.A."/>
            <person name="Otillar R."/>
            <person name="Martin J."/>
            <person name="Schackwitz W."/>
            <person name="Grimwood J."/>
            <person name="MohdZainudin N."/>
            <person name="Xue C."/>
            <person name="Wang R."/>
            <person name="Manning V.A."/>
            <person name="Dhillon B."/>
            <person name="Tu Z.J."/>
            <person name="Steffenson B.J."/>
            <person name="Salamov A."/>
            <person name="Sun H."/>
            <person name="Lowry S."/>
            <person name="LaButti K."/>
            <person name="Han J."/>
            <person name="Copeland A."/>
            <person name="Lindquist E."/>
            <person name="Barry K."/>
            <person name="Schmutz J."/>
            <person name="Baker S.E."/>
            <person name="Ciuffetti L.M."/>
            <person name="Grigoriev I.V."/>
            <person name="Zhong S."/>
            <person name="Turgeon B.G."/>
        </authorList>
    </citation>
    <scope>NUCLEOTIDE SEQUENCE [LARGE SCALE GENOMIC DNA]</scope>
    <source>
        <strain evidence="2 3">FI3</strain>
    </source>
</reference>
<evidence type="ECO:0000256" key="1">
    <source>
        <dbReference type="SAM" id="Phobius"/>
    </source>
</evidence>
<feature type="non-terminal residue" evidence="2">
    <location>
        <position position="1"/>
    </location>
</feature>
<gene>
    <name evidence="2" type="ORF">COCVIDRAFT_114745</name>
</gene>
<evidence type="ECO:0000313" key="3">
    <source>
        <dbReference type="Proteomes" id="UP000054337"/>
    </source>
</evidence>
<dbReference type="AlphaFoldDB" id="W7E570"/>
<dbReference type="Proteomes" id="UP000054337">
    <property type="component" value="Unassembled WGS sequence"/>
</dbReference>
<keyword evidence="1" id="KW-1133">Transmembrane helix</keyword>
<dbReference type="EMBL" id="KI968861">
    <property type="protein sequence ID" value="EUN21145.1"/>
    <property type="molecule type" value="Genomic_DNA"/>
</dbReference>
<dbReference type="RefSeq" id="XP_014550721.1">
    <property type="nucleotide sequence ID" value="XM_014695235.1"/>
</dbReference>
<dbReference type="OrthoDB" id="10415049at2759"/>
<evidence type="ECO:0000313" key="2">
    <source>
        <dbReference type="EMBL" id="EUN21145.1"/>
    </source>
</evidence>
<protein>
    <submittedName>
        <fullName evidence="2">Uncharacterized protein</fullName>
    </submittedName>
</protein>
<name>W7E570_BIPV3</name>
<dbReference type="GeneID" id="26250607"/>
<proteinExistence type="predicted"/>
<keyword evidence="3" id="KW-1185">Reference proteome</keyword>
<sequence>FKLTIIRVIIKSIYPYILITSSPTISYFSTISRIVIILWMAAILRRSTIS</sequence>
<accession>W7E570</accession>
<organism evidence="2 3">
    <name type="scientific">Bipolaris victoriae (strain FI3)</name>
    <name type="common">Victoria blight of oats agent</name>
    <name type="synonym">Cochliobolus victoriae</name>
    <dbReference type="NCBI Taxonomy" id="930091"/>
    <lineage>
        <taxon>Eukaryota</taxon>
        <taxon>Fungi</taxon>
        <taxon>Dikarya</taxon>
        <taxon>Ascomycota</taxon>
        <taxon>Pezizomycotina</taxon>
        <taxon>Dothideomycetes</taxon>
        <taxon>Pleosporomycetidae</taxon>
        <taxon>Pleosporales</taxon>
        <taxon>Pleosporineae</taxon>
        <taxon>Pleosporaceae</taxon>
        <taxon>Bipolaris</taxon>
    </lineage>
</organism>
<keyword evidence="1" id="KW-0812">Transmembrane</keyword>
<keyword evidence="1" id="KW-0472">Membrane</keyword>
<feature type="transmembrane region" description="Helical" evidence="1">
    <location>
        <begin position="25"/>
        <end position="44"/>
    </location>
</feature>